<proteinExistence type="predicted"/>
<organism evidence="2 3">
    <name type="scientific">Eleusine coracana subsp. coracana</name>
    <dbReference type="NCBI Taxonomy" id="191504"/>
    <lineage>
        <taxon>Eukaryota</taxon>
        <taxon>Viridiplantae</taxon>
        <taxon>Streptophyta</taxon>
        <taxon>Embryophyta</taxon>
        <taxon>Tracheophyta</taxon>
        <taxon>Spermatophyta</taxon>
        <taxon>Magnoliopsida</taxon>
        <taxon>Liliopsida</taxon>
        <taxon>Poales</taxon>
        <taxon>Poaceae</taxon>
        <taxon>PACMAD clade</taxon>
        <taxon>Chloridoideae</taxon>
        <taxon>Cynodonteae</taxon>
        <taxon>Eleusininae</taxon>
        <taxon>Eleusine</taxon>
    </lineage>
</organism>
<comment type="caution">
    <text evidence="2">The sequence shown here is derived from an EMBL/GenBank/DDBJ whole genome shotgun (WGS) entry which is preliminary data.</text>
</comment>
<dbReference type="Pfam" id="PF03959">
    <property type="entry name" value="FSH1"/>
    <property type="match status" value="1"/>
</dbReference>
<reference evidence="2" key="1">
    <citation type="journal article" date="2018" name="DNA Res.">
        <title>Multiple hybrid de novo genome assembly of finger millet, an orphan allotetraploid crop.</title>
        <authorList>
            <person name="Hatakeyama M."/>
            <person name="Aluri S."/>
            <person name="Balachadran M.T."/>
            <person name="Sivarajan S.R."/>
            <person name="Patrignani A."/>
            <person name="Gruter S."/>
            <person name="Poveda L."/>
            <person name="Shimizu-Inatsugi R."/>
            <person name="Baeten J."/>
            <person name="Francoijs K.J."/>
            <person name="Nataraja K.N."/>
            <person name="Reddy Y.A.N."/>
            <person name="Phadnis S."/>
            <person name="Ravikumar R.L."/>
            <person name="Schlapbach R."/>
            <person name="Sreeman S.M."/>
            <person name="Shimizu K.K."/>
        </authorList>
    </citation>
    <scope>NUCLEOTIDE SEQUENCE</scope>
</reference>
<accession>A0AAV5CY04</accession>
<dbReference type="PANTHER" id="PTHR22778:SF51">
    <property type="entry name" value="DIHYDROFOLATE REDUCTASE"/>
    <property type="match status" value="1"/>
</dbReference>
<dbReference type="InterPro" id="IPR029058">
    <property type="entry name" value="AB_hydrolase_fold"/>
</dbReference>
<dbReference type="AlphaFoldDB" id="A0AAV5CY04"/>
<dbReference type="PANTHER" id="PTHR22778">
    <property type="entry name" value="OVARIAN CANCER GENE-2 PROTEIN-RELATED"/>
    <property type="match status" value="1"/>
</dbReference>
<evidence type="ECO:0000313" key="3">
    <source>
        <dbReference type="Proteomes" id="UP001054889"/>
    </source>
</evidence>
<keyword evidence="3" id="KW-1185">Reference proteome</keyword>
<protein>
    <recommendedName>
        <fullName evidence="1">Serine hydrolase domain-containing protein</fullName>
    </recommendedName>
</protein>
<evidence type="ECO:0000313" key="2">
    <source>
        <dbReference type="EMBL" id="GJN02767.1"/>
    </source>
</evidence>
<dbReference type="Gene3D" id="3.40.50.1820">
    <property type="entry name" value="alpha/beta hydrolase"/>
    <property type="match status" value="1"/>
</dbReference>
<dbReference type="SUPFAM" id="SSF53474">
    <property type="entry name" value="alpha/beta-Hydrolases"/>
    <property type="match status" value="1"/>
</dbReference>
<dbReference type="InterPro" id="IPR005645">
    <property type="entry name" value="FSH-like_dom"/>
</dbReference>
<feature type="domain" description="Serine hydrolase" evidence="1">
    <location>
        <begin position="100"/>
        <end position="183"/>
    </location>
</feature>
<reference evidence="2" key="2">
    <citation type="submission" date="2021-12" db="EMBL/GenBank/DDBJ databases">
        <title>Resequencing data analysis of finger millet.</title>
        <authorList>
            <person name="Hatakeyama M."/>
            <person name="Aluri S."/>
            <person name="Balachadran M.T."/>
            <person name="Sivarajan S.R."/>
            <person name="Poveda L."/>
            <person name="Shimizu-Inatsugi R."/>
            <person name="Schlapbach R."/>
            <person name="Sreeman S.M."/>
            <person name="Shimizu K.K."/>
        </authorList>
    </citation>
    <scope>NUCLEOTIDE SEQUENCE</scope>
</reference>
<evidence type="ECO:0000259" key="1">
    <source>
        <dbReference type="Pfam" id="PF03959"/>
    </source>
</evidence>
<dbReference type="Proteomes" id="UP001054889">
    <property type="component" value="Unassembled WGS sequence"/>
</dbReference>
<sequence length="197" mass="21088">MWRRLPAYAAASATRDNYAMAATWAAGGRFCCLGGGIRTSEANVPSRPRLLHRRDDARLLSPLGAAAPAGEDERGARGQRRPRFLCLHGFRTSGEIMSSRCFSYIEELMIRKGPFDGLLGFSQGAGVSAVLAGLQEQGLALTGVAKVRCVIVIAGAKVRSPPAATRAFAGKIKCPSLHFIGINYNHFSASLVRELSL</sequence>
<name>A0AAV5CY04_ELECO</name>
<gene>
    <name evidence="2" type="primary">ga20151</name>
    <name evidence="2" type="ORF">PR202_ga20151</name>
</gene>
<dbReference type="EMBL" id="BQKI01000009">
    <property type="protein sequence ID" value="GJN02767.1"/>
    <property type="molecule type" value="Genomic_DNA"/>
</dbReference>